<dbReference type="SUPFAM" id="SSF57716">
    <property type="entry name" value="Glucocorticoid receptor-like (DNA-binding domain)"/>
    <property type="match status" value="1"/>
</dbReference>
<dbReference type="GeneID" id="103309631"/>
<keyword evidence="1" id="KW-0479">Metal-binding</keyword>
<evidence type="ECO:0000256" key="5">
    <source>
        <dbReference type="PROSITE-ProRule" id="PRU00309"/>
    </source>
</evidence>
<evidence type="ECO:0000313" key="8">
    <source>
        <dbReference type="Proteomes" id="UP000007819"/>
    </source>
</evidence>
<dbReference type="AlphaFoldDB" id="A0A8R2JWQ3"/>
<keyword evidence="3" id="KW-0862">Zinc</keyword>
<evidence type="ECO:0000259" key="6">
    <source>
        <dbReference type="PROSITE" id="PS50950"/>
    </source>
</evidence>
<reference evidence="7" key="2">
    <citation type="submission" date="2022-06" db="UniProtKB">
        <authorList>
            <consortium name="EnsemblMetazoa"/>
        </authorList>
    </citation>
    <scope>IDENTIFICATION</scope>
</reference>
<dbReference type="InterPro" id="IPR006612">
    <property type="entry name" value="THAP_Znf"/>
</dbReference>
<sequence length="237" mass="26996">MRVCSVAGCNNQDRDIKVTLFSVTNANKSSWDAAVRSSISNQVKDLKYVCSEHFLPEDICTTYALPSDVIEEFGQKKVFKLKKGAIPSLFNQIDSKQVLSHGIEYQAPTQSFRRELFTVENLYFKAPKILKRNIDSVDSTSNNTSCKHICLVDIKKQAFFKDFLLLIDSISLPLGWTSYTNNNTMIDPKNVGLLQIQFPLNIKNVLEVINYFHCKQICQGGPMVINFPGNRFLFFLY</sequence>
<accession>A0A8R2JWQ3</accession>
<feature type="domain" description="THAP-type" evidence="6">
    <location>
        <begin position="1"/>
        <end position="90"/>
    </location>
</feature>
<dbReference type="Pfam" id="PF05485">
    <property type="entry name" value="THAP"/>
    <property type="match status" value="1"/>
</dbReference>
<name>A0A8R2JWQ3_ACYPI</name>
<proteinExistence type="predicted"/>
<dbReference type="GO" id="GO:0003677">
    <property type="term" value="F:DNA binding"/>
    <property type="evidence" value="ECO:0007669"/>
    <property type="project" value="UniProtKB-UniRule"/>
</dbReference>
<dbReference type="RefSeq" id="XP_029348107.1">
    <property type="nucleotide sequence ID" value="XM_029492247.1"/>
</dbReference>
<dbReference type="Proteomes" id="UP000007819">
    <property type="component" value="Unassembled WGS sequence"/>
</dbReference>
<dbReference type="EnsemblMetazoa" id="XM_029492247.1">
    <property type="protein sequence ID" value="XP_029348107.1"/>
    <property type="gene ID" value="LOC103309631"/>
</dbReference>
<keyword evidence="8" id="KW-1185">Reference proteome</keyword>
<keyword evidence="2 5" id="KW-0863">Zinc-finger</keyword>
<evidence type="ECO:0000256" key="1">
    <source>
        <dbReference type="ARBA" id="ARBA00022723"/>
    </source>
</evidence>
<reference evidence="8" key="1">
    <citation type="submission" date="2010-06" db="EMBL/GenBank/DDBJ databases">
        <authorList>
            <person name="Jiang H."/>
            <person name="Abraham K."/>
            <person name="Ali S."/>
            <person name="Alsbrooks S.L."/>
            <person name="Anim B.N."/>
            <person name="Anosike U.S."/>
            <person name="Attaway T."/>
            <person name="Bandaranaike D.P."/>
            <person name="Battles P.K."/>
            <person name="Bell S.N."/>
            <person name="Bell A.V."/>
            <person name="Beltran B."/>
            <person name="Bickham C."/>
            <person name="Bustamante Y."/>
            <person name="Caleb T."/>
            <person name="Canada A."/>
            <person name="Cardenas V."/>
            <person name="Carter K."/>
            <person name="Chacko J."/>
            <person name="Chandrabose M.N."/>
            <person name="Chavez D."/>
            <person name="Chavez A."/>
            <person name="Chen L."/>
            <person name="Chu H.-S."/>
            <person name="Claassen K.J."/>
            <person name="Cockrell R."/>
            <person name="Collins M."/>
            <person name="Cooper J.A."/>
            <person name="Cree A."/>
            <person name="Curry S.M."/>
            <person name="Da Y."/>
            <person name="Dao M.D."/>
            <person name="Das B."/>
            <person name="Davila M.-L."/>
            <person name="Davy-Carroll L."/>
            <person name="Denson S."/>
            <person name="Dinh H."/>
            <person name="Ebong V.E."/>
            <person name="Edwards J.R."/>
            <person name="Egan A."/>
            <person name="El-Daye J."/>
            <person name="Escobedo L."/>
            <person name="Fernandez S."/>
            <person name="Fernando P.R."/>
            <person name="Flagg N."/>
            <person name="Forbes L.D."/>
            <person name="Fowler R.G."/>
            <person name="Fu Q."/>
            <person name="Gabisi R.A."/>
            <person name="Ganer J."/>
            <person name="Garbino Pronczuk A."/>
            <person name="Garcia R.M."/>
            <person name="Garner T."/>
            <person name="Garrett T.E."/>
            <person name="Gonzalez D.A."/>
            <person name="Hamid H."/>
            <person name="Hawkins E.S."/>
            <person name="Hirani K."/>
            <person name="Hogues M.E."/>
            <person name="Hollins B."/>
            <person name="Hsiao C.-H."/>
            <person name="Jabil R."/>
            <person name="James M.L."/>
            <person name="Jhangiani S.N."/>
            <person name="Johnson B."/>
            <person name="Johnson Q."/>
            <person name="Joshi V."/>
            <person name="Kalu J.B."/>
            <person name="Kam C."/>
            <person name="Kashfia A."/>
            <person name="Keebler J."/>
            <person name="Kisamo H."/>
            <person name="Kovar C.L."/>
            <person name="Lago L.A."/>
            <person name="Lai C.-Y."/>
            <person name="Laidlaw J."/>
            <person name="Lara F."/>
            <person name="Le T.-K."/>
            <person name="Lee S.L."/>
            <person name="Legall F.H."/>
            <person name="Lemon S.J."/>
            <person name="Lewis L.R."/>
            <person name="Li B."/>
            <person name="Liu Y."/>
            <person name="Liu Y.-S."/>
            <person name="Lopez J."/>
            <person name="Lozado R.J."/>
            <person name="Lu J."/>
            <person name="Madu R.C."/>
            <person name="Maheshwari M."/>
            <person name="Maheshwari R."/>
            <person name="Malloy K."/>
            <person name="Martinez E."/>
            <person name="Mathew T."/>
            <person name="Mercado I.C."/>
            <person name="Mercado C."/>
            <person name="Meyer B."/>
            <person name="Montgomery K."/>
            <person name="Morgan M.B."/>
            <person name="Munidasa M."/>
            <person name="Nazareth L.V."/>
            <person name="Nelson J."/>
            <person name="Ng B.M."/>
            <person name="Nguyen N.B."/>
            <person name="Nguyen P.Q."/>
            <person name="Nguyen T."/>
            <person name="Obregon M."/>
            <person name="Okwuonu G.O."/>
            <person name="Onwere C.G."/>
            <person name="Orozco G."/>
            <person name="Parra A."/>
            <person name="Patel S."/>
            <person name="Patil S."/>
            <person name="Perez A."/>
            <person name="Perez Y."/>
            <person name="Pham C."/>
            <person name="Primus E.L."/>
            <person name="Pu L.-L."/>
            <person name="Puazo M."/>
            <person name="Qin X."/>
            <person name="Quiroz J.B."/>
            <person name="Reese J."/>
            <person name="Richards S."/>
            <person name="Rives C.M."/>
            <person name="Robberts R."/>
            <person name="Ruiz S.J."/>
            <person name="Ruiz M.J."/>
            <person name="Santibanez J."/>
            <person name="Schneider B.W."/>
            <person name="Sisson I."/>
            <person name="Smith M."/>
            <person name="Sodergren E."/>
            <person name="Song X.-Z."/>
            <person name="Song B.B."/>
            <person name="Summersgill H."/>
            <person name="Thelus R."/>
            <person name="Thornton R.D."/>
            <person name="Trejos Z.Y."/>
            <person name="Usmani K."/>
            <person name="Vattathil S."/>
            <person name="Villasana D."/>
            <person name="Walker D.L."/>
            <person name="Wang S."/>
            <person name="Wang K."/>
            <person name="White C.S."/>
            <person name="Williams A.C."/>
            <person name="Williamson J."/>
            <person name="Wilson K."/>
            <person name="Woghiren I.O."/>
            <person name="Woodworth J.R."/>
            <person name="Worley K.C."/>
            <person name="Wright R.A."/>
            <person name="Wu W."/>
            <person name="Young L."/>
            <person name="Zhang L."/>
            <person name="Zhang J."/>
            <person name="Zhu Y."/>
            <person name="Muzny D.M."/>
            <person name="Weinstock G."/>
            <person name="Gibbs R.A."/>
        </authorList>
    </citation>
    <scope>NUCLEOTIDE SEQUENCE [LARGE SCALE GENOMIC DNA]</scope>
    <source>
        <strain evidence="8">LSR1</strain>
    </source>
</reference>
<dbReference type="PROSITE" id="PS50950">
    <property type="entry name" value="ZF_THAP"/>
    <property type="match status" value="1"/>
</dbReference>
<dbReference type="OrthoDB" id="6622923at2759"/>
<keyword evidence="4 5" id="KW-0238">DNA-binding</keyword>
<dbReference type="SMART" id="SM00980">
    <property type="entry name" value="THAP"/>
    <property type="match status" value="1"/>
</dbReference>
<organism evidence="7 8">
    <name type="scientific">Acyrthosiphon pisum</name>
    <name type="common">Pea aphid</name>
    <dbReference type="NCBI Taxonomy" id="7029"/>
    <lineage>
        <taxon>Eukaryota</taxon>
        <taxon>Metazoa</taxon>
        <taxon>Ecdysozoa</taxon>
        <taxon>Arthropoda</taxon>
        <taxon>Hexapoda</taxon>
        <taxon>Insecta</taxon>
        <taxon>Pterygota</taxon>
        <taxon>Neoptera</taxon>
        <taxon>Paraneoptera</taxon>
        <taxon>Hemiptera</taxon>
        <taxon>Sternorrhyncha</taxon>
        <taxon>Aphidomorpha</taxon>
        <taxon>Aphidoidea</taxon>
        <taxon>Aphididae</taxon>
        <taxon>Macrosiphini</taxon>
        <taxon>Acyrthosiphon</taxon>
    </lineage>
</organism>
<evidence type="ECO:0000256" key="4">
    <source>
        <dbReference type="ARBA" id="ARBA00023125"/>
    </source>
</evidence>
<evidence type="ECO:0000256" key="2">
    <source>
        <dbReference type="ARBA" id="ARBA00022771"/>
    </source>
</evidence>
<evidence type="ECO:0000313" key="7">
    <source>
        <dbReference type="EnsemblMetazoa" id="XP_029348107.1"/>
    </source>
</evidence>
<protein>
    <recommendedName>
        <fullName evidence="6">THAP-type domain-containing protein</fullName>
    </recommendedName>
</protein>
<evidence type="ECO:0000256" key="3">
    <source>
        <dbReference type="ARBA" id="ARBA00022833"/>
    </source>
</evidence>
<dbReference type="GO" id="GO:0008270">
    <property type="term" value="F:zinc ion binding"/>
    <property type="evidence" value="ECO:0007669"/>
    <property type="project" value="UniProtKB-KW"/>
</dbReference>